<evidence type="ECO:0000313" key="2">
    <source>
        <dbReference type="Proteomes" id="UP000322159"/>
    </source>
</evidence>
<keyword evidence="2" id="KW-1185">Reference proteome</keyword>
<evidence type="ECO:0000313" key="1">
    <source>
        <dbReference type="EMBL" id="QEO08882.1"/>
    </source>
</evidence>
<dbReference type="EMBL" id="CP043504">
    <property type="protein sequence ID" value="QEO08882.1"/>
    <property type="molecule type" value="Genomic_DNA"/>
</dbReference>
<protein>
    <submittedName>
        <fullName evidence="1">Uncharacterized protein</fullName>
    </submittedName>
</protein>
<accession>A0A5C1Y7J5</accession>
<dbReference type="KEGG" id="lyk:FLP23_01905"/>
<name>A0A5C1Y7J5_9MICO</name>
<gene>
    <name evidence="1" type="ORF">FLP23_01905</name>
</gene>
<dbReference type="RefSeq" id="WP_149324313.1">
    <property type="nucleotide sequence ID" value="NZ_CP043504.1"/>
</dbReference>
<dbReference type="Proteomes" id="UP000322159">
    <property type="component" value="Chromosome"/>
</dbReference>
<reference evidence="1 2" key="1">
    <citation type="submission" date="2019-09" db="EMBL/GenBank/DDBJ databases">
        <title>Genome sequencing of strain KACC 19322.</title>
        <authorList>
            <person name="Heo J."/>
            <person name="Kim S.-J."/>
            <person name="Kim J.-S."/>
            <person name="Hong S.-B."/>
            <person name="Kwon S.-W."/>
        </authorList>
    </citation>
    <scope>NUCLEOTIDE SEQUENCE [LARGE SCALE GENOMIC DNA]</scope>
    <source>
        <strain evidence="1 2">KACC 19322</strain>
    </source>
</reference>
<sequence length="165" mass="17335">MPEYAVTLDPRVRLVLAVSEGTPAAGWPITAALYLERLSGTGRWSNYTDNSWSITVDGQELEGSGTYDLRGTVPPGTTKRDLLISHVFTVAAAATTAVSGSFSDPRGNVAAGTVAATFALSPRNRARVGVGDAWVEAEVYAGVNGIWKPAVPYAGVDDAWKPVVV</sequence>
<proteinExistence type="predicted"/>
<dbReference type="AlphaFoldDB" id="A0A5C1Y7J5"/>
<organism evidence="1 2">
    <name type="scientific">Protaetiibacter larvae</name>
    <dbReference type="NCBI Taxonomy" id="2592654"/>
    <lineage>
        <taxon>Bacteria</taxon>
        <taxon>Bacillati</taxon>
        <taxon>Actinomycetota</taxon>
        <taxon>Actinomycetes</taxon>
        <taxon>Micrococcales</taxon>
        <taxon>Microbacteriaceae</taxon>
        <taxon>Protaetiibacter</taxon>
    </lineage>
</organism>